<dbReference type="Proteomes" id="UP000314294">
    <property type="component" value="Unassembled WGS sequence"/>
</dbReference>
<name>A0A4Z2JKA7_9TELE</name>
<evidence type="ECO:0000256" key="1">
    <source>
        <dbReference type="SAM" id="MobiDB-lite"/>
    </source>
</evidence>
<sequence>MLSNLDRDKWWKILDGWDEPVGFRRHVAKREHTPATASGFTAKLNGNDNLKRLPTEWWPEDEEEEENAGPQPSDICRQP</sequence>
<proteinExistence type="predicted"/>
<accession>A0A4Z2JKA7</accession>
<dbReference type="EMBL" id="SRLO01000001">
    <property type="protein sequence ID" value="TNN89692.1"/>
    <property type="molecule type" value="Genomic_DNA"/>
</dbReference>
<protein>
    <submittedName>
        <fullName evidence="2">Uncharacterized protein</fullName>
    </submittedName>
</protein>
<reference evidence="2 3" key="1">
    <citation type="submission" date="2019-03" db="EMBL/GenBank/DDBJ databases">
        <title>First draft genome of Liparis tanakae, snailfish: a comprehensive survey of snailfish specific genes.</title>
        <authorList>
            <person name="Kim W."/>
            <person name="Song I."/>
            <person name="Jeong J.-H."/>
            <person name="Kim D."/>
            <person name="Kim S."/>
            <person name="Ryu S."/>
            <person name="Song J.Y."/>
            <person name="Lee S.K."/>
        </authorList>
    </citation>
    <scope>NUCLEOTIDE SEQUENCE [LARGE SCALE GENOMIC DNA]</scope>
    <source>
        <tissue evidence="2">Muscle</tissue>
    </source>
</reference>
<organism evidence="2 3">
    <name type="scientific">Liparis tanakae</name>
    <name type="common">Tanaka's snailfish</name>
    <dbReference type="NCBI Taxonomy" id="230148"/>
    <lineage>
        <taxon>Eukaryota</taxon>
        <taxon>Metazoa</taxon>
        <taxon>Chordata</taxon>
        <taxon>Craniata</taxon>
        <taxon>Vertebrata</taxon>
        <taxon>Euteleostomi</taxon>
        <taxon>Actinopterygii</taxon>
        <taxon>Neopterygii</taxon>
        <taxon>Teleostei</taxon>
        <taxon>Neoteleostei</taxon>
        <taxon>Acanthomorphata</taxon>
        <taxon>Eupercaria</taxon>
        <taxon>Perciformes</taxon>
        <taxon>Cottioidei</taxon>
        <taxon>Cottales</taxon>
        <taxon>Liparidae</taxon>
        <taxon>Liparis</taxon>
    </lineage>
</organism>
<feature type="region of interest" description="Disordered" evidence="1">
    <location>
        <begin position="33"/>
        <end position="79"/>
    </location>
</feature>
<feature type="compositionally biased region" description="Acidic residues" evidence="1">
    <location>
        <begin position="58"/>
        <end position="67"/>
    </location>
</feature>
<feature type="compositionally biased region" description="Polar residues" evidence="1">
    <location>
        <begin position="35"/>
        <end position="48"/>
    </location>
</feature>
<evidence type="ECO:0000313" key="3">
    <source>
        <dbReference type="Proteomes" id="UP000314294"/>
    </source>
</evidence>
<evidence type="ECO:0000313" key="2">
    <source>
        <dbReference type="EMBL" id="TNN89692.1"/>
    </source>
</evidence>
<comment type="caution">
    <text evidence="2">The sequence shown here is derived from an EMBL/GenBank/DDBJ whole genome shotgun (WGS) entry which is preliminary data.</text>
</comment>
<keyword evidence="3" id="KW-1185">Reference proteome</keyword>
<dbReference type="AlphaFoldDB" id="A0A4Z2JKA7"/>
<gene>
    <name evidence="2" type="ORF">EYF80_000295</name>
</gene>